<dbReference type="InterPro" id="IPR058678">
    <property type="entry name" value="ARM_PUB"/>
</dbReference>
<dbReference type="InterPro" id="IPR013083">
    <property type="entry name" value="Znf_RING/FYVE/PHD"/>
</dbReference>
<dbReference type="GO" id="GO:0061630">
    <property type="term" value="F:ubiquitin protein ligase activity"/>
    <property type="evidence" value="ECO:0007669"/>
    <property type="project" value="UniProtKB-EC"/>
</dbReference>
<comment type="caution">
    <text evidence="7">The sequence shown here is derived from an EMBL/GenBank/DDBJ whole genome shotgun (WGS) entry which is preliminary data.</text>
</comment>
<dbReference type="InterPro" id="IPR003613">
    <property type="entry name" value="Ubox_domain"/>
</dbReference>
<dbReference type="CDD" id="cd16664">
    <property type="entry name" value="RING-Ubox_PUB"/>
    <property type="match status" value="1"/>
</dbReference>
<evidence type="ECO:0000256" key="3">
    <source>
        <dbReference type="ARBA" id="ARBA00012483"/>
    </source>
</evidence>
<dbReference type="PANTHER" id="PTHR22849">
    <property type="entry name" value="WDSAM1 PROTEIN"/>
    <property type="match status" value="1"/>
</dbReference>
<dbReference type="Proteomes" id="UP000825935">
    <property type="component" value="Chromosome 8"/>
</dbReference>
<evidence type="ECO:0000256" key="2">
    <source>
        <dbReference type="ARBA" id="ARBA00004906"/>
    </source>
</evidence>
<dbReference type="AlphaFoldDB" id="A0A8T2UBL6"/>
<dbReference type="InterPro" id="IPR045185">
    <property type="entry name" value="PUB22/23/24-like"/>
</dbReference>
<evidence type="ECO:0000259" key="6">
    <source>
        <dbReference type="PROSITE" id="PS51698"/>
    </source>
</evidence>
<dbReference type="Gene3D" id="3.30.40.10">
    <property type="entry name" value="Zinc/RING finger domain, C3HC4 (zinc finger)"/>
    <property type="match status" value="1"/>
</dbReference>
<dbReference type="Gene3D" id="1.25.10.10">
    <property type="entry name" value="Leucine-rich Repeat Variant"/>
    <property type="match status" value="1"/>
</dbReference>
<keyword evidence="4" id="KW-0808">Transferase</keyword>
<evidence type="ECO:0000256" key="5">
    <source>
        <dbReference type="ARBA" id="ARBA00022786"/>
    </source>
</evidence>
<sequence length="396" mass="43542">MGSSVPPSFLCPISLQVMKDPVIVCTGHTYDRINIEKWLKSGNKTCPVTMIPLQDSSLIPNVTLRRLIQAWCADAGRRSFKVGNTTLSSNNEDISDCVFSFLRNIARGENVKLAVRGLKQLAKEGEENRRCIISNGGPALLVSLLWADNMDVAHHDCEACEDAISILALLSKSHFETKTLVMKSQQLACIIWHLRNGPRGVKIAAAELLRNLFKQDDSREFVGKAKGLFEGLTALIRDKNLNSKGQKVAARVIESACQSINNATRAVEAGAIDSLLGLLNRCEKPCAERALATLEYLCETTNGKHAASKLPEFFTTMIEKMGSVSELSTGYALSCLLKVFSLNKDSILISALDAGIYPKLLDVLQADGTAWVKYKAQELLKRLHRVPAHYLEQDLS</sequence>
<dbReference type="OrthoDB" id="10064100at2759"/>
<protein>
    <recommendedName>
        <fullName evidence="3">RING-type E3 ubiquitin transferase</fullName>
        <ecNumber evidence="3">2.3.2.27</ecNumber>
    </recommendedName>
</protein>
<dbReference type="GO" id="GO:0016567">
    <property type="term" value="P:protein ubiquitination"/>
    <property type="evidence" value="ECO:0007669"/>
    <property type="project" value="InterPro"/>
</dbReference>
<evidence type="ECO:0000313" key="7">
    <source>
        <dbReference type="EMBL" id="KAH7431306.1"/>
    </source>
</evidence>
<dbReference type="SUPFAM" id="SSF57850">
    <property type="entry name" value="RING/U-box"/>
    <property type="match status" value="1"/>
</dbReference>
<proteinExistence type="predicted"/>
<dbReference type="Pfam" id="PF04564">
    <property type="entry name" value="U-box"/>
    <property type="match status" value="1"/>
</dbReference>
<dbReference type="FunFam" id="3.30.40.10:FF:000442">
    <property type="entry name" value="RING-type E3 ubiquitin transferase"/>
    <property type="match status" value="1"/>
</dbReference>
<dbReference type="SMART" id="SM00504">
    <property type="entry name" value="Ubox"/>
    <property type="match status" value="1"/>
</dbReference>
<dbReference type="InterPro" id="IPR045210">
    <property type="entry name" value="RING-Ubox_PUB"/>
</dbReference>
<dbReference type="OMA" id="SEDHEEC"/>
<dbReference type="PANTHER" id="PTHR22849:SF112">
    <property type="entry name" value="U-BOX DOMAIN-CONTAINING PROTEIN 26"/>
    <property type="match status" value="1"/>
</dbReference>
<dbReference type="Pfam" id="PF25598">
    <property type="entry name" value="ARM_PUB"/>
    <property type="match status" value="1"/>
</dbReference>
<dbReference type="PROSITE" id="PS51698">
    <property type="entry name" value="U_BOX"/>
    <property type="match status" value="1"/>
</dbReference>
<reference evidence="7" key="1">
    <citation type="submission" date="2021-08" db="EMBL/GenBank/DDBJ databases">
        <title>WGS assembly of Ceratopteris richardii.</title>
        <authorList>
            <person name="Marchant D.B."/>
            <person name="Chen G."/>
            <person name="Jenkins J."/>
            <person name="Shu S."/>
            <person name="Leebens-Mack J."/>
            <person name="Grimwood J."/>
            <person name="Schmutz J."/>
            <person name="Soltis P."/>
            <person name="Soltis D."/>
            <person name="Chen Z.-H."/>
        </authorList>
    </citation>
    <scope>NUCLEOTIDE SEQUENCE</scope>
    <source>
        <strain evidence="7">Whitten #5841</strain>
        <tissue evidence="7">Leaf</tissue>
    </source>
</reference>
<accession>A0A8T2UBL6</accession>
<dbReference type="InterPro" id="IPR011989">
    <property type="entry name" value="ARM-like"/>
</dbReference>
<keyword evidence="8" id="KW-1185">Reference proteome</keyword>
<dbReference type="SUPFAM" id="SSF48371">
    <property type="entry name" value="ARM repeat"/>
    <property type="match status" value="1"/>
</dbReference>
<organism evidence="7 8">
    <name type="scientific">Ceratopteris richardii</name>
    <name type="common">Triangle waterfern</name>
    <dbReference type="NCBI Taxonomy" id="49495"/>
    <lineage>
        <taxon>Eukaryota</taxon>
        <taxon>Viridiplantae</taxon>
        <taxon>Streptophyta</taxon>
        <taxon>Embryophyta</taxon>
        <taxon>Tracheophyta</taxon>
        <taxon>Polypodiopsida</taxon>
        <taxon>Polypodiidae</taxon>
        <taxon>Polypodiales</taxon>
        <taxon>Pteridineae</taxon>
        <taxon>Pteridaceae</taxon>
        <taxon>Parkerioideae</taxon>
        <taxon>Ceratopteris</taxon>
    </lineage>
</organism>
<name>A0A8T2UBL6_CERRI</name>
<keyword evidence="5" id="KW-0833">Ubl conjugation pathway</keyword>
<evidence type="ECO:0000256" key="4">
    <source>
        <dbReference type="ARBA" id="ARBA00022679"/>
    </source>
</evidence>
<evidence type="ECO:0000313" key="8">
    <source>
        <dbReference type="Proteomes" id="UP000825935"/>
    </source>
</evidence>
<gene>
    <name evidence="7" type="ORF">KP509_08G042000</name>
</gene>
<dbReference type="InterPro" id="IPR016024">
    <property type="entry name" value="ARM-type_fold"/>
</dbReference>
<comment type="pathway">
    <text evidence="2">Protein modification; protein ubiquitination.</text>
</comment>
<feature type="domain" description="U-box" evidence="6">
    <location>
        <begin position="4"/>
        <end position="78"/>
    </location>
</feature>
<comment type="catalytic activity">
    <reaction evidence="1">
        <text>S-ubiquitinyl-[E2 ubiquitin-conjugating enzyme]-L-cysteine + [acceptor protein]-L-lysine = [E2 ubiquitin-conjugating enzyme]-L-cysteine + N(6)-ubiquitinyl-[acceptor protein]-L-lysine.</text>
        <dbReference type="EC" id="2.3.2.27"/>
    </reaction>
</comment>
<evidence type="ECO:0000256" key="1">
    <source>
        <dbReference type="ARBA" id="ARBA00000900"/>
    </source>
</evidence>
<dbReference type="EC" id="2.3.2.27" evidence="3"/>
<dbReference type="EMBL" id="CM035413">
    <property type="protein sequence ID" value="KAH7431306.1"/>
    <property type="molecule type" value="Genomic_DNA"/>
</dbReference>